<reference evidence="9 10" key="1">
    <citation type="submission" date="2018-01" db="EMBL/GenBank/DDBJ databases">
        <title>Draft genome sequence of Jiangella sp. GTF31.</title>
        <authorList>
            <person name="Sahin N."/>
            <person name="Ay H."/>
            <person name="Saygin H."/>
        </authorList>
    </citation>
    <scope>NUCLEOTIDE SEQUENCE [LARGE SCALE GENOMIC DNA]</scope>
    <source>
        <strain evidence="9 10">GTF31</strain>
    </source>
</reference>
<feature type="domain" description="ABC transmembrane type-1" evidence="8">
    <location>
        <begin position="101"/>
        <end position="307"/>
    </location>
</feature>
<dbReference type="InterPro" id="IPR000515">
    <property type="entry name" value="MetI-like"/>
</dbReference>
<dbReference type="EMBL" id="POTW01000005">
    <property type="protein sequence ID" value="PZF85871.1"/>
    <property type="molecule type" value="Genomic_DNA"/>
</dbReference>
<dbReference type="PANTHER" id="PTHR43163:SF6">
    <property type="entry name" value="DIPEPTIDE TRANSPORT SYSTEM PERMEASE PROTEIN DPPB-RELATED"/>
    <property type="match status" value="1"/>
</dbReference>
<dbReference type="CDD" id="cd06261">
    <property type="entry name" value="TM_PBP2"/>
    <property type="match status" value="1"/>
</dbReference>
<keyword evidence="6 7" id="KW-0472">Membrane</keyword>
<protein>
    <recommendedName>
        <fullName evidence="8">ABC transmembrane type-1 domain-containing protein</fullName>
    </recommendedName>
</protein>
<keyword evidence="3" id="KW-1003">Cell membrane</keyword>
<keyword evidence="5 7" id="KW-1133">Transmembrane helix</keyword>
<dbReference type="InterPro" id="IPR045621">
    <property type="entry name" value="BPD_transp_1_N"/>
</dbReference>
<dbReference type="PANTHER" id="PTHR43163">
    <property type="entry name" value="DIPEPTIDE TRANSPORT SYSTEM PERMEASE PROTEIN DPPB-RELATED"/>
    <property type="match status" value="1"/>
</dbReference>
<keyword evidence="2 7" id="KW-0813">Transport</keyword>
<evidence type="ECO:0000256" key="3">
    <source>
        <dbReference type="ARBA" id="ARBA00022475"/>
    </source>
</evidence>
<name>A0A2W2BE27_9ACTN</name>
<organism evidence="9 10">
    <name type="scientific">Jiangella anatolica</name>
    <dbReference type="NCBI Taxonomy" id="2670374"/>
    <lineage>
        <taxon>Bacteria</taxon>
        <taxon>Bacillati</taxon>
        <taxon>Actinomycetota</taxon>
        <taxon>Actinomycetes</taxon>
        <taxon>Jiangellales</taxon>
        <taxon>Jiangellaceae</taxon>
        <taxon>Jiangella</taxon>
    </lineage>
</organism>
<gene>
    <name evidence="9" type="ORF">C1I92_03025</name>
</gene>
<dbReference type="Pfam" id="PF19300">
    <property type="entry name" value="BPD_transp_1_N"/>
    <property type="match status" value="1"/>
</dbReference>
<accession>A0A2W2BE27</accession>
<keyword evidence="4 7" id="KW-0812">Transmembrane</keyword>
<evidence type="ECO:0000256" key="7">
    <source>
        <dbReference type="RuleBase" id="RU363032"/>
    </source>
</evidence>
<feature type="transmembrane region" description="Helical" evidence="7">
    <location>
        <begin position="185"/>
        <end position="203"/>
    </location>
</feature>
<sequence>MIMAAYLVRRFAVSVLVLFLVTIGLFGLVHAAPGDPVTMMVPVEQLGADSADFIEQKRHELGLDRPLPAQYWSWLQGVATGDLGYSLTNNRPVSELLAERLGPTIELMGLGLALGIAIAIPLGMLAAVRRNTAVDYWTAALSLGAVSIPGFFLCILAIYVFALQLGWVPSAGMSTPGAPSLGDSLHHLVMPVAILTFGVAGPFTRYVRSGVIAELGSEYVKTAESKGATPRRILFGHVLRNALIPLITILGLTLPALLVGAVVVEQIFAWPGMGQLVISAVNQQDYPVIIGFAFFVAILVLLSNMLADVLYSIADPRVSLQ</sequence>
<dbReference type="Pfam" id="PF00528">
    <property type="entry name" value="BPD_transp_1"/>
    <property type="match status" value="1"/>
</dbReference>
<evidence type="ECO:0000256" key="1">
    <source>
        <dbReference type="ARBA" id="ARBA00004651"/>
    </source>
</evidence>
<evidence type="ECO:0000256" key="6">
    <source>
        <dbReference type="ARBA" id="ARBA00023136"/>
    </source>
</evidence>
<evidence type="ECO:0000313" key="10">
    <source>
        <dbReference type="Proteomes" id="UP000248764"/>
    </source>
</evidence>
<dbReference type="PROSITE" id="PS50928">
    <property type="entry name" value="ABC_TM1"/>
    <property type="match status" value="1"/>
</dbReference>
<comment type="caution">
    <text evidence="9">The sequence shown here is derived from an EMBL/GenBank/DDBJ whole genome shotgun (WGS) entry which is preliminary data.</text>
</comment>
<feature type="transmembrane region" description="Helical" evidence="7">
    <location>
        <begin position="107"/>
        <end position="128"/>
    </location>
</feature>
<evidence type="ECO:0000313" key="9">
    <source>
        <dbReference type="EMBL" id="PZF85871.1"/>
    </source>
</evidence>
<evidence type="ECO:0000256" key="2">
    <source>
        <dbReference type="ARBA" id="ARBA00022448"/>
    </source>
</evidence>
<dbReference type="InterPro" id="IPR035906">
    <property type="entry name" value="MetI-like_sf"/>
</dbReference>
<dbReference type="SUPFAM" id="SSF161098">
    <property type="entry name" value="MetI-like"/>
    <property type="match status" value="1"/>
</dbReference>
<feature type="transmembrane region" description="Helical" evidence="7">
    <location>
        <begin position="288"/>
        <end position="311"/>
    </location>
</feature>
<feature type="transmembrane region" description="Helical" evidence="7">
    <location>
        <begin position="140"/>
        <end position="165"/>
    </location>
</feature>
<feature type="transmembrane region" description="Helical" evidence="7">
    <location>
        <begin position="242"/>
        <end position="268"/>
    </location>
</feature>
<dbReference type="GO" id="GO:0005886">
    <property type="term" value="C:plasma membrane"/>
    <property type="evidence" value="ECO:0007669"/>
    <property type="project" value="UniProtKB-SubCell"/>
</dbReference>
<dbReference type="Gene3D" id="1.10.3720.10">
    <property type="entry name" value="MetI-like"/>
    <property type="match status" value="1"/>
</dbReference>
<dbReference type="AlphaFoldDB" id="A0A2W2BE27"/>
<proteinExistence type="inferred from homology"/>
<comment type="subcellular location">
    <subcellularLocation>
        <location evidence="1 7">Cell membrane</location>
        <topology evidence="1 7">Multi-pass membrane protein</topology>
    </subcellularLocation>
</comment>
<comment type="similarity">
    <text evidence="7">Belongs to the binding-protein-dependent transport system permease family.</text>
</comment>
<dbReference type="Proteomes" id="UP000248764">
    <property type="component" value="Unassembled WGS sequence"/>
</dbReference>
<evidence type="ECO:0000256" key="5">
    <source>
        <dbReference type="ARBA" id="ARBA00022989"/>
    </source>
</evidence>
<evidence type="ECO:0000259" key="8">
    <source>
        <dbReference type="PROSITE" id="PS50928"/>
    </source>
</evidence>
<evidence type="ECO:0000256" key="4">
    <source>
        <dbReference type="ARBA" id="ARBA00022692"/>
    </source>
</evidence>
<dbReference type="GO" id="GO:0055085">
    <property type="term" value="P:transmembrane transport"/>
    <property type="evidence" value="ECO:0007669"/>
    <property type="project" value="InterPro"/>
</dbReference>
<keyword evidence="10" id="KW-1185">Reference proteome</keyword>